<dbReference type="KEGG" id="vg:77924331"/>
<dbReference type="GeneID" id="77924331"/>
<accession>A0A5Q2F5E7</accession>
<protein>
    <recommendedName>
        <fullName evidence="4">DUF669 domain-containing protein</fullName>
    </recommendedName>
</protein>
<evidence type="ECO:0000313" key="3">
    <source>
        <dbReference type="Proteomes" id="UP000400849"/>
    </source>
</evidence>
<gene>
    <name evidence="2" type="primary">164</name>
    <name evidence="2" type="ORF">SEA_SIXAMA_164</name>
</gene>
<reference evidence="2 3" key="1">
    <citation type="submission" date="2019-09" db="EMBL/GenBank/DDBJ databases">
        <authorList>
            <person name="Christie C.A."/>
            <person name="Diallo A.S."/>
            <person name="Dixon Z."/>
            <person name="McIntosh P.M."/>
            <person name="Murthy K.H."/>
            <person name="Rosen M.G."/>
            <person name="Simpson L.M."/>
            <person name="Koustas K."/>
            <person name="Fogarty M.P."/>
            <person name="Molloy S.D."/>
            <person name="Garlena R.A."/>
            <person name="Russell D.A."/>
            <person name="Pope W.H."/>
            <person name="Jacobs-Sera D."/>
            <person name="Hatfull G.F."/>
        </authorList>
    </citation>
    <scope>NUCLEOTIDE SEQUENCE [LARGE SCALE GENOMIC DNA]</scope>
</reference>
<dbReference type="EMBL" id="MN484601">
    <property type="protein sequence ID" value="QGF20314.1"/>
    <property type="molecule type" value="Genomic_DNA"/>
</dbReference>
<dbReference type="InterPro" id="IPR007731">
    <property type="entry name" value="DUF669"/>
</dbReference>
<feature type="compositionally biased region" description="Pro residues" evidence="1">
    <location>
        <begin position="213"/>
        <end position="222"/>
    </location>
</feature>
<dbReference type="RefSeq" id="YP_010648844.1">
    <property type="nucleotide sequence ID" value="NC_070762.1"/>
</dbReference>
<evidence type="ECO:0000313" key="2">
    <source>
        <dbReference type="EMBL" id="QGF20314.1"/>
    </source>
</evidence>
<evidence type="ECO:0008006" key="4">
    <source>
        <dbReference type="Google" id="ProtNLM"/>
    </source>
</evidence>
<proteinExistence type="predicted"/>
<sequence length="222" mass="23489">MPLRSWAELAEEAGDTGFTAIPQGDYEMKVIQSEAKQTGNQKTMFKLTCEIQSGPYKSRRVWTNLVVSPENPVALNIFFRQMAALGIDKSYFATNPSDSNVAEALKDKLFRGQVDIKKYQGEDRNEIKSFSRYTATEASSAAPAPTAVQPSPTNAPPAPTGVAPAPQPAPTPPVTTEKTAEANTEAVAPVTQPETPAVADTPAPAATPAPAGDTPPPPPAPF</sequence>
<feature type="compositionally biased region" description="Pro residues" evidence="1">
    <location>
        <begin position="153"/>
        <end position="173"/>
    </location>
</feature>
<dbReference type="Proteomes" id="UP000400849">
    <property type="component" value="Segment"/>
</dbReference>
<keyword evidence="3" id="KW-1185">Reference proteome</keyword>
<name>A0A5Q2F5E7_9CAUD</name>
<feature type="compositionally biased region" description="Low complexity" evidence="1">
    <location>
        <begin position="174"/>
        <end position="212"/>
    </location>
</feature>
<feature type="region of interest" description="Disordered" evidence="1">
    <location>
        <begin position="138"/>
        <end position="222"/>
    </location>
</feature>
<feature type="compositionally biased region" description="Low complexity" evidence="1">
    <location>
        <begin position="138"/>
        <end position="152"/>
    </location>
</feature>
<organism evidence="2 3">
    <name type="scientific">Gordonia phage Sixama</name>
    <dbReference type="NCBI Taxonomy" id="2653271"/>
    <lineage>
        <taxon>Viruses</taxon>
        <taxon>Duplodnaviria</taxon>
        <taxon>Heunggongvirae</taxon>
        <taxon>Uroviricota</taxon>
        <taxon>Caudoviricetes</taxon>
        <taxon>Sixamavirus</taxon>
        <taxon>Sixamavirus sixama</taxon>
    </lineage>
</organism>
<dbReference type="Pfam" id="PF05037">
    <property type="entry name" value="DUF669"/>
    <property type="match status" value="1"/>
</dbReference>
<evidence type="ECO:0000256" key="1">
    <source>
        <dbReference type="SAM" id="MobiDB-lite"/>
    </source>
</evidence>